<dbReference type="PANTHER" id="PTHR11081">
    <property type="entry name" value="FLAP ENDONUCLEASE FAMILY MEMBER"/>
    <property type="match status" value="1"/>
</dbReference>
<feature type="region of interest" description="Disordered" evidence="12">
    <location>
        <begin position="509"/>
        <end position="531"/>
    </location>
</feature>
<evidence type="ECO:0000259" key="13">
    <source>
        <dbReference type="SMART" id="SM00484"/>
    </source>
</evidence>
<sequence length="602" mass="67374">MLLSFLPLPNYPMDLDGSYLVLRYGPQKREYEMRSSVYAHPERVCTTRKWSNSFMVLPHFHCASKKQICSRIGHPVYLAPFWPLKMGVHGLLKAIRCISKASHLRNYSGSICAIDAFSWLHKGCTPCALDMVEGKRTTEFVSYCMNKVDLLLSHNIQPVMVFDGAPMKAKQNENQERKALRRLALEKTRKMLQNENFKDAQPSKAKRRDYAVYGISTYSKIVSSLENVKLLNPIAQELRKNEITYFVAPYEADAQLAYLSLNGIVDAVISEDSDTLAYGCKLVLFKMQYTGECVEVHWDDLKDANLLPAHLFSKESFQLLCTLAGCDYAKNIPGIGIRKACDLVKKHHTNLREILRDLWKKNGECLPGDYVKRIRMALLTYRHQTIVNAEYKTASLTQSPVELQSEDRESLGPLLCDNVARGICTGVLNPLTHEPFPFLEETPADMLLPTAKMAEASKGEERRDSQTDVEKPHASSSSYKVPIPLSDLSSATLNLPSFSQSLHVSSSPLTASSDSFSEAMPESSPPQDEHLQLPPAFLSCLSFPGSLPTSPMKTGAPHYTRNKTPAFPAQIPAVPSSLFTDLKLGKTCFMYAREDLRECGGD</sequence>
<dbReference type="InterPro" id="IPR036279">
    <property type="entry name" value="5-3_exonuclease_C_sf"/>
</dbReference>
<keyword evidence="3" id="KW-0597">Phosphoprotein</keyword>
<dbReference type="SUPFAM" id="SSF47807">
    <property type="entry name" value="5' to 3' exonuclease, C-terminal subdomain"/>
    <property type="match status" value="1"/>
</dbReference>
<evidence type="ECO:0000256" key="5">
    <source>
        <dbReference type="ARBA" id="ARBA00022723"/>
    </source>
</evidence>
<evidence type="ECO:0000256" key="1">
    <source>
        <dbReference type="ARBA" id="ARBA00001946"/>
    </source>
</evidence>
<evidence type="ECO:0000256" key="6">
    <source>
        <dbReference type="ARBA" id="ARBA00022763"/>
    </source>
</evidence>
<evidence type="ECO:0000256" key="12">
    <source>
        <dbReference type="SAM" id="MobiDB-lite"/>
    </source>
</evidence>
<dbReference type="Gene3D" id="3.40.50.1010">
    <property type="entry name" value="5'-nuclease"/>
    <property type="match status" value="1"/>
</dbReference>
<evidence type="ECO:0000256" key="10">
    <source>
        <dbReference type="ARBA" id="ARBA00023204"/>
    </source>
</evidence>
<feature type="domain" description="XPG-I" evidence="13">
    <location>
        <begin position="239"/>
        <end position="306"/>
    </location>
</feature>
<comment type="caution">
    <text evidence="15">The sequence shown here is derived from an EMBL/GenBank/DDBJ whole genome shotgun (WGS) entry which is preliminary data.</text>
</comment>
<feature type="compositionally biased region" description="Basic and acidic residues" evidence="12">
    <location>
        <begin position="455"/>
        <end position="473"/>
    </location>
</feature>
<protein>
    <submittedName>
        <fullName evidence="15">XPG N-terminal domain-containing protein</fullName>
    </submittedName>
</protein>
<proteinExistence type="predicted"/>
<dbReference type="CDD" id="cd09857">
    <property type="entry name" value="PIN_EXO1"/>
    <property type="match status" value="1"/>
</dbReference>
<keyword evidence="5" id="KW-0479">Metal-binding</keyword>
<keyword evidence="4" id="KW-0540">Nuclease</keyword>
<comment type="subcellular location">
    <subcellularLocation>
        <location evidence="2">Nucleus</location>
    </subcellularLocation>
</comment>
<dbReference type="InterPro" id="IPR044752">
    <property type="entry name" value="PIN-like_EXO1"/>
</dbReference>
<evidence type="ECO:0000256" key="8">
    <source>
        <dbReference type="ARBA" id="ARBA00022842"/>
    </source>
</evidence>
<dbReference type="PANTHER" id="PTHR11081:SF65">
    <property type="entry name" value="DNA DAMAGE-INDUCIBLE PROTEIN DIN7-RELATED"/>
    <property type="match status" value="1"/>
</dbReference>
<evidence type="ECO:0000313" key="15">
    <source>
        <dbReference type="EMBL" id="KAF8821201.1"/>
    </source>
</evidence>
<keyword evidence="7" id="KW-0378">Hydrolase</keyword>
<dbReference type="Gene3D" id="1.10.150.20">
    <property type="entry name" value="5' to 3' exonuclease, C-terminal subdomain"/>
    <property type="match status" value="1"/>
</dbReference>
<dbReference type="SMART" id="SM00484">
    <property type="entry name" value="XPGI"/>
    <property type="match status" value="1"/>
</dbReference>
<keyword evidence="9" id="KW-0496">Mitochondrion</keyword>
<dbReference type="SUPFAM" id="SSF88723">
    <property type="entry name" value="PIN domain-like"/>
    <property type="match status" value="1"/>
</dbReference>
<keyword evidence="6" id="KW-0227">DNA damage</keyword>
<evidence type="ECO:0000256" key="3">
    <source>
        <dbReference type="ARBA" id="ARBA00022553"/>
    </source>
</evidence>
<dbReference type="InterPro" id="IPR006084">
    <property type="entry name" value="XPG/Rad2"/>
</dbReference>
<evidence type="ECO:0000256" key="9">
    <source>
        <dbReference type="ARBA" id="ARBA00023128"/>
    </source>
</evidence>
<feature type="domain" description="XPG N-terminal" evidence="14">
    <location>
        <begin position="86"/>
        <end position="184"/>
    </location>
</feature>
<gene>
    <name evidence="15" type="ORF">IE077_002333</name>
</gene>
<reference evidence="15 16" key="1">
    <citation type="journal article" date="2020" name="bioRxiv">
        <title>Metabolic contributions of an alphaproteobacterial endosymbiont in the apicomplexan Cardiosporidium cionae.</title>
        <authorList>
            <person name="Hunter E.S."/>
            <person name="Paight C.J."/>
            <person name="Lane C.E."/>
        </authorList>
    </citation>
    <scope>NUCLEOTIDE SEQUENCE [LARGE SCALE GENOMIC DNA]</scope>
    <source>
        <strain evidence="15">ESH_2018</strain>
    </source>
</reference>
<feature type="region of interest" description="Disordered" evidence="12">
    <location>
        <begin position="455"/>
        <end position="481"/>
    </location>
</feature>
<dbReference type="InterPro" id="IPR008918">
    <property type="entry name" value="HhH2"/>
</dbReference>
<comment type="cofactor">
    <cofactor evidence="1">
        <name>Mg(2+)</name>
        <dbReference type="ChEBI" id="CHEBI:18420"/>
    </cofactor>
</comment>
<name>A0ABQ7JB32_9APIC</name>
<accession>A0ABQ7JB32</accession>
<evidence type="ECO:0000256" key="11">
    <source>
        <dbReference type="ARBA" id="ARBA00023242"/>
    </source>
</evidence>
<evidence type="ECO:0000256" key="4">
    <source>
        <dbReference type="ARBA" id="ARBA00022722"/>
    </source>
</evidence>
<keyword evidence="10" id="KW-0234">DNA repair</keyword>
<organism evidence="15 16">
    <name type="scientific">Cardiosporidium cionae</name>
    <dbReference type="NCBI Taxonomy" id="476202"/>
    <lineage>
        <taxon>Eukaryota</taxon>
        <taxon>Sar</taxon>
        <taxon>Alveolata</taxon>
        <taxon>Apicomplexa</taxon>
        <taxon>Aconoidasida</taxon>
        <taxon>Nephromycida</taxon>
        <taxon>Cardiosporidium</taxon>
    </lineage>
</organism>
<evidence type="ECO:0000259" key="14">
    <source>
        <dbReference type="SMART" id="SM00485"/>
    </source>
</evidence>
<keyword evidence="8" id="KW-0460">Magnesium</keyword>
<dbReference type="PRINTS" id="PR00853">
    <property type="entry name" value="XPGRADSUPER"/>
</dbReference>
<evidence type="ECO:0000256" key="2">
    <source>
        <dbReference type="ARBA" id="ARBA00004123"/>
    </source>
</evidence>
<dbReference type="InterPro" id="IPR006086">
    <property type="entry name" value="XPG-I_dom"/>
</dbReference>
<evidence type="ECO:0000256" key="7">
    <source>
        <dbReference type="ARBA" id="ARBA00022801"/>
    </source>
</evidence>
<keyword evidence="11" id="KW-0539">Nucleus</keyword>
<dbReference type="SMART" id="SM00279">
    <property type="entry name" value="HhH2"/>
    <property type="match status" value="1"/>
</dbReference>
<dbReference type="InterPro" id="IPR029060">
    <property type="entry name" value="PIN-like_dom_sf"/>
</dbReference>
<dbReference type="InterPro" id="IPR006085">
    <property type="entry name" value="XPG_DNA_repair_N"/>
</dbReference>
<dbReference type="Pfam" id="PF00752">
    <property type="entry name" value="XPG_N"/>
    <property type="match status" value="1"/>
</dbReference>
<evidence type="ECO:0000313" key="16">
    <source>
        <dbReference type="Proteomes" id="UP000823046"/>
    </source>
</evidence>
<dbReference type="SMART" id="SM00485">
    <property type="entry name" value="XPGN"/>
    <property type="match status" value="1"/>
</dbReference>
<keyword evidence="16" id="KW-1185">Reference proteome</keyword>
<dbReference type="Pfam" id="PF00867">
    <property type="entry name" value="XPG_I"/>
    <property type="match status" value="1"/>
</dbReference>
<dbReference type="EMBL" id="JADAQX010000216">
    <property type="protein sequence ID" value="KAF8821201.1"/>
    <property type="molecule type" value="Genomic_DNA"/>
</dbReference>
<dbReference type="Proteomes" id="UP000823046">
    <property type="component" value="Unassembled WGS sequence"/>
</dbReference>